<comment type="caution">
    <text evidence="1">The sequence shown here is derived from an EMBL/GenBank/DDBJ whole genome shotgun (WGS) entry which is preliminary data.</text>
</comment>
<gene>
    <name evidence="1" type="ORF">S06H3_59067</name>
</gene>
<organism evidence="1">
    <name type="scientific">marine sediment metagenome</name>
    <dbReference type="NCBI Taxonomy" id="412755"/>
    <lineage>
        <taxon>unclassified sequences</taxon>
        <taxon>metagenomes</taxon>
        <taxon>ecological metagenomes</taxon>
    </lineage>
</organism>
<dbReference type="EMBL" id="BARV01038320">
    <property type="protein sequence ID" value="GAI47171.1"/>
    <property type="molecule type" value="Genomic_DNA"/>
</dbReference>
<sequence length="53" mass="5607">MAQLVPAIAKLCGARAVIAPIDNTAWLPQGMANQLQRELDALGVASVFPKPFC</sequence>
<reference evidence="1" key="1">
    <citation type="journal article" date="2014" name="Front. Microbiol.">
        <title>High frequency of phylogenetically diverse reductive dehalogenase-homologous genes in deep subseafloor sedimentary metagenomes.</title>
        <authorList>
            <person name="Kawai M."/>
            <person name="Futagami T."/>
            <person name="Toyoda A."/>
            <person name="Takaki Y."/>
            <person name="Nishi S."/>
            <person name="Hori S."/>
            <person name="Arai W."/>
            <person name="Tsubouchi T."/>
            <person name="Morono Y."/>
            <person name="Uchiyama I."/>
            <person name="Ito T."/>
            <person name="Fujiyama A."/>
            <person name="Inagaki F."/>
            <person name="Takami H."/>
        </authorList>
    </citation>
    <scope>NUCLEOTIDE SEQUENCE</scope>
    <source>
        <strain evidence="1">Expedition CK06-06</strain>
    </source>
</reference>
<feature type="non-terminal residue" evidence="1">
    <location>
        <position position="53"/>
    </location>
</feature>
<dbReference type="AlphaFoldDB" id="X1PX88"/>
<accession>X1PX88</accession>
<evidence type="ECO:0000313" key="1">
    <source>
        <dbReference type="EMBL" id="GAI47171.1"/>
    </source>
</evidence>
<protein>
    <submittedName>
        <fullName evidence="1">Uncharacterized protein</fullName>
    </submittedName>
</protein>
<name>X1PX88_9ZZZZ</name>
<proteinExistence type="predicted"/>